<sequence>MAESCSSRRGYEQDAALSEVRIPAPEPCPKVKQEGRKIVPSPRRTNPPPAGIKMFPAVRAHQAGHLPEPDVGRMGRGEARASNAPSAKERSLEQSLHRKVRVNPECYQGSGRAGDLSDIHKQPADCLEGFRPRKADAPGFRRFMDSLAPSPQNGPHEHRAQAEAAAAASQTATASQGIQQLEAWDTQHVNTAAEEAQRGQERAAMLAQARKSAAANAALAAKSNPASARGAAAGKPTKK</sequence>
<reference evidence="2 3" key="1">
    <citation type="journal article" date="2024" name="Nat. Commun.">
        <title>Phylogenomics reveals the evolutionary origins of lichenization in chlorophyte algae.</title>
        <authorList>
            <person name="Puginier C."/>
            <person name="Libourel C."/>
            <person name="Otte J."/>
            <person name="Skaloud P."/>
            <person name="Haon M."/>
            <person name="Grisel S."/>
            <person name="Petersen M."/>
            <person name="Berrin J.G."/>
            <person name="Delaux P.M."/>
            <person name="Dal Grande F."/>
            <person name="Keller J."/>
        </authorList>
    </citation>
    <scope>NUCLEOTIDE SEQUENCE [LARGE SCALE GENOMIC DNA]</scope>
    <source>
        <strain evidence="2 3">SAG 2523</strain>
    </source>
</reference>
<feature type="region of interest" description="Disordered" evidence="1">
    <location>
        <begin position="1"/>
        <end position="178"/>
    </location>
</feature>
<accession>A0AAW1T451</accession>
<feature type="compositionally biased region" description="Low complexity" evidence="1">
    <location>
        <begin position="216"/>
        <end position="229"/>
    </location>
</feature>
<evidence type="ECO:0000313" key="2">
    <source>
        <dbReference type="EMBL" id="KAK9864521.1"/>
    </source>
</evidence>
<feature type="compositionally biased region" description="Basic and acidic residues" evidence="1">
    <location>
        <begin position="67"/>
        <end position="79"/>
    </location>
</feature>
<gene>
    <name evidence="2" type="ORF">WJX84_004735</name>
</gene>
<feature type="region of interest" description="Disordered" evidence="1">
    <location>
        <begin position="216"/>
        <end position="239"/>
    </location>
</feature>
<feature type="compositionally biased region" description="Low complexity" evidence="1">
    <location>
        <begin position="162"/>
        <end position="176"/>
    </location>
</feature>
<protein>
    <submittedName>
        <fullName evidence="2">Uncharacterized protein</fullName>
    </submittedName>
</protein>
<keyword evidence="3" id="KW-1185">Reference proteome</keyword>
<evidence type="ECO:0000256" key="1">
    <source>
        <dbReference type="SAM" id="MobiDB-lite"/>
    </source>
</evidence>
<organism evidence="2 3">
    <name type="scientific">Apatococcus fuscideae</name>
    <dbReference type="NCBI Taxonomy" id="2026836"/>
    <lineage>
        <taxon>Eukaryota</taxon>
        <taxon>Viridiplantae</taxon>
        <taxon>Chlorophyta</taxon>
        <taxon>core chlorophytes</taxon>
        <taxon>Trebouxiophyceae</taxon>
        <taxon>Chlorellales</taxon>
        <taxon>Chlorellaceae</taxon>
        <taxon>Apatococcus</taxon>
    </lineage>
</organism>
<proteinExistence type="predicted"/>
<dbReference type="EMBL" id="JALJOV010000343">
    <property type="protein sequence ID" value="KAK9864521.1"/>
    <property type="molecule type" value="Genomic_DNA"/>
</dbReference>
<dbReference type="Proteomes" id="UP001485043">
    <property type="component" value="Unassembled WGS sequence"/>
</dbReference>
<feature type="region of interest" description="Disordered" evidence="1">
    <location>
        <begin position="189"/>
        <end position="208"/>
    </location>
</feature>
<name>A0AAW1T451_9CHLO</name>
<comment type="caution">
    <text evidence="2">The sequence shown here is derived from an EMBL/GenBank/DDBJ whole genome shotgun (WGS) entry which is preliminary data.</text>
</comment>
<feature type="compositionally biased region" description="Basic and acidic residues" evidence="1">
    <location>
        <begin position="115"/>
        <end position="136"/>
    </location>
</feature>
<dbReference type="AlphaFoldDB" id="A0AAW1T451"/>
<feature type="compositionally biased region" description="Basic and acidic residues" evidence="1">
    <location>
        <begin position="87"/>
        <end position="96"/>
    </location>
</feature>
<evidence type="ECO:0000313" key="3">
    <source>
        <dbReference type="Proteomes" id="UP001485043"/>
    </source>
</evidence>